<evidence type="ECO:0000313" key="2">
    <source>
        <dbReference type="EMBL" id="MBB5291725.1"/>
    </source>
</evidence>
<name>A0A7W8HXP6_9CAUL</name>
<protein>
    <submittedName>
        <fullName evidence="2">Uncharacterized protein</fullName>
    </submittedName>
</protein>
<dbReference type="RefSeq" id="WP_183253432.1">
    <property type="nucleotide sequence ID" value="NZ_BAAAFF010000005.1"/>
</dbReference>
<evidence type="ECO:0000256" key="1">
    <source>
        <dbReference type="SAM" id="MobiDB-lite"/>
    </source>
</evidence>
<dbReference type="EMBL" id="JACHFZ010000002">
    <property type="protein sequence ID" value="MBB5291725.1"/>
    <property type="molecule type" value="Genomic_DNA"/>
</dbReference>
<proteinExistence type="predicted"/>
<gene>
    <name evidence="2" type="ORF">HNQ67_001239</name>
</gene>
<evidence type="ECO:0000313" key="3">
    <source>
        <dbReference type="Proteomes" id="UP000566663"/>
    </source>
</evidence>
<organism evidence="2 3">
    <name type="scientific">Brevundimonas basaltis</name>
    <dbReference type="NCBI Taxonomy" id="472166"/>
    <lineage>
        <taxon>Bacteria</taxon>
        <taxon>Pseudomonadati</taxon>
        <taxon>Pseudomonadota</taxon>
        <taxon>Alphaproteobacteria</taxon>
        <taxon>Caulobacterales</taxon>
        <taxon>Caulobacteraceae</taxon>
        <taxon>Brevundimonas</taxon>
    </lineage>
</organism>
<feature type="region of interest" description="Disordered" evidence="1">
    <location>
        <begin position="1"/>
        <end position="27"/>
    </location>
</feature>
<accession>A0A7W8HXP6</accession>
<reference evidence="2 3" key="1">
    <citation type="submission" date="2020-08" db="EMBL/GenBank/DDBJ databases">
        <title>Genomic Encyclopedia of Type Strains, Phase IV (KMG-IV): sequencing the most valuable type-strain genomes for metagenomic binning, comparative biology and taxonomic classification.</title>
        <authorList>
            <person name="Goeker M."/>
        </authorList>
    </citation>
    <scope>NUCLEOTIDE SEQUENCE [LARGE SCALE GENOMIC DNA]</scope>
    <source>
        <strain evidence="2 3">DSM 25335</strain>
    </source>
</reference>
<sequence length="169" mass="19477">MSRRQARLEREAQRKLKAAEKSARLRERPVEEKTVRFGADPGSIFHMQMTWTVDQADCDGAWASGTPRQWSEECWANEIEPKLGEFAALTWAEIDTFTTSSGHKMHHSMDTSQIANEAQARLAELSRSEESIFRFRLGGKPRLWGFRVVSTFNVLWHDPEHEVYPVDVD</sequence>
<dbReference type="Proteomes" id="UP000566663">
    <property type="component" value="Unassembled WGS sequence"/>
</dbReference>
<keyword evidence="3" id="KW-1185">Reference proteome</keyword>
<comment type="caution">
    <text evidence="2">The sequence shown here is derived from an EMBL/GenBank/DDBJ whole genome shotgun (WGS) entry which is preliminary data.</text>
</comment>
<dbReference type="AlphaFoldDB" id="A0A7W8HXP6"/>